<reference evidence="4" key="1">
    <citation type="journal article" date="2020" name="Stud. Mycol.">
        <title>101 Dothideomycetes genomes: a test case for predicting lifestyles and emergence of pathogens.</title>
        <authorList>
            <person name="Haridas S."/>
            <person name="Albert R."/>
            <person name="Binder M."/>
            <person name="Bloem J."/>
            <person name="Labutti K."/>
            <person name="Salamov A."/>
            <person name="Andreopoulos B."/>
            <person name="Baker S."/>
            <person name="Barry K."/>
            <person name="Bills G."/>
            <person name="Bluhm B."/>
            <person name="Cannon C."/>
            <person name="Castanera R."/>
            <person name="Culley D."/>
            <person name="Daum C."/>
            <person name="Ezra D."/>
            <person name="Gonzalez J."/>
            <person name="Henrissat B."/>
            <person name="Kuo A."/>
            <person name="Liang C."/>
            <person name="Lipzen A."/>
            <person name="Lutzoni F."/>
            <person name="Magnuson J."/>
            <person name="Mondo S."/>
            <person name="Nolan M."/>
            <person name="Ohm R."/>
            <person name="Pangilinan J."/>
            <person name="Park H.-J."/>
            <person name="Ramirez L."/>
            <person name="Alfaro M."/>
            <person name="Sun H."/>
            <person name="Tritt A."/>
            <person name="Yoshinaga Y."/>
            <person name="Zwiers L.-H."/>
            <person name="Turgeon B."/>
            <person name="Goodwin S."/>
            <person name="Spatafora J."/>
            <person name="Crous P."/>
            <person name="Grigoriev I."/>
        </authorList>
    </citation>
    <scope>NUCLEOTIDE SEQUENCE</scope>
    <source>
        <strain evidence="4">CBS 123094</strain>
    </source>
</reference>
<dbReference type="AlphaFoldDB" id="A0A6A5WZB6"/>
<keyword evidence="5" id="KW-1185">Reference proteome</keyword>
<evidence type="ECO:0000256" key="3">
    <source>
        <dbReference type="RuleBase" id="RU003560"/>
    </source>
</evidence>
<accession>A0A6A5WZB6</accession>
<evidence type="ECO:0000313" key="5">
    <source>
        <dbReference type="Proteomes" id="UP000799779"/>
    </source>
</evidence>
<keyword evidence="2 3" id="KW-0663">Pyridoxal phosphate</keyword>
<dbReference type="EMBL" id="ML977557">
    <property type="protein sequence ID" value="KAF2007183.1"/>
    <property type="molecule type" value="Genomic_DNA"/>
</dbReference>
<dbReference type="InterPro" id="IPR015424">
    <property type="entry name" value="PyrdxlP-dep_Trfase"/>
</dbReference>
<dbReference type="PANTHER" id="PTHR43713:SF3">
    <property type="entry name" value="GLUTAMATE-1-SEMIALDEHYDE 2,1-AMINOMUTASE 1, CHLOROPLASTIC-RELATED"/>
    <property type="match status" value="1"/>
</dbReference>
<dbReference type="OrthoDB" id="425114at2759"/>
<evidence type="ECO:0000256" key="1">
    <source>
        <dbReference type="ARBA" id="ARBA00001933"/>
    </source>
</evidence>
<evidence type="ECO:0000313" key="4">
    <source>
        <dbReference type="EMBL" id="KAF2007183.1"/>
    </source>
</evidence>
<name>A0A6A5WZB6_9PLEO</name>
<dbReference type="GO" id="GO:0030170">
    <property type="term" value="F:pyridoxal phosphate binding"/>
    <property type="evidence" value="ECO:0007669"/>
    <property type="project" value="InterPro"/>
</dbReference>
<sequence length="456" mass="49757">MAPAIITQVAPPSNTEDIKIRVKSGYASTTEALEASKARYAARHPTSLKLHEEAVKSLPGGNTRSLLHNAPFPIFMSKGEGYRVSDEDGHTYTDFVGELTAGLYGHSQSLIQQALIDSITKTGLNLGATTKLESQHAALLCSRFHLDHIRFTNSGTEANLHAIQGARRFTGKRKIVVFTGGYHGAVFMFGDEPAENVVDKEDWIIAKYNDLEDTRAKIEGSSDVAAVLVEGMQGSGPCIEATHAFLHQVQESAKKVGALFILDEVMTSRLSPGGLQDLEDLKPDITSLGKYLGGGITFGAFGGREDVMAVYDPRDGKALAHSGTFNNNTLGMVAGYTGLSQVYTPDVIKEFNAKGDQFRERLQGLSKGTKMTVTGRGSMIGVHFVKDGKKEIRSIGERLDDTELKDLFWLDMMESGFWVTKRGIIALILGTPDDALNSFVECVEEFLTRYERLVKL</sequence>
<dbReference type="InterPro" id="IPR015421">
    <property type="entry name" value="PyrdxlP-dep_Trfase_major"/>
</dbReference>
<dbReference type="Pfam" id="PF00202">
    <property type="entry name" value="Aminotran_3"/>
    <property type="match status" value="2"/>
</dbReference>
<dbReference type="InterPro" id="IPR015422">
    <property type="entry name" value="PyrdxlP-dep_Trfase_small"/>
</dbReference>
<evidence type="ECO:0000256" key="2">
    <source>
        <dbReference type="ARBA" id="ARBA00022898"/>
    </source>
</evidence>
<dbReference type="InterPro" id="IPR005814">
    <property type="entry name" value="Aminotrans_3"/>
</dbReference>
<dbReference type="Gene3D" id="3.90.1150.10">
    <property type="entry name" value="Aspartate Aminotransferase, domain 1"/>
    <property type="match status" value="1"/>
</dbReference>
<organism evidence="4 5">
    <name type="scientific">Amniculicola lignicola CBS 123094</name>
    <dbReference type="NCBI Taxonomy" id="1392246"/>
    <lineage>
        <taxon>Eukaryota</taxon>
        <taxon>Fungi</taxon>
        <taxon>Dikarya</taxon>
        <taxon>Ascomycota</taxon>
        <taxon>Pezizomycotina</taxon>
        <taxon>Dothideomycetes</taxon>
        <taxon>Pleosporomycetidae</taxon>
        <taxon>Pleosporales</taxon>
        <taxon>Amniculicolaceae</taxon>
        <taxon>Amniculicola</taxon>
    </lineage>
</organism>
<dbReference type="GO" id="GO:0008483">
    <property type="term" value="F:transaminase activity"/>
    <property type="evidence" value="ECO:0007669"/>
    <property type="project" value="InterPro"/>
</dbReference>
<comment type="cofactor">
    <cofactor evidence="1">
        <name>pyridoxal 5'-phosphate</name>
        <dbReference type="ChEBI" id="CHEBI:597326"/>
    </cofactor>
</comment>
<dbReference type="Proteomes" id="UP000799779">
    <property type="component" value="Unassembled WGS sequence"/>
</dbReference>
<keyword evidence="4" id="KW-0808">Transferase</keyword>
<dbReference type="SUPFAM" id="SSF53383">
    <property type="entry name" value="PLP-dependent transferases"/>
    <property type="match status" value="1"/>
</dbReference>
<dbReference type="PANTHER" id="PTHR43713">
    <property type="entry name" value="GLUTAMATE-1-SEMIALDEHYDE 2,1-AMINOMUTASE"/>
    <property type="match status" value="1"/>
</dbReference>
<protein>
    <submittedName>
        <fullName evidence="4">PLP-dependent transferase</fullName>
    </submittedName>
</protein>
<gene>
    <name evidence="4" type="ORF">P154DRAFT_516961</name>
</gene>
<dbReference type="Gene3D" id="3.40.640.10">
    <property type="entry name" value="Type I PLP-dependent aspartate aminotransferase-like (Major domain)"/>
    <property type="match status" value="1"/>
</dbReference>
<proteinExistence type="inferred from homology"/>
<comment type="similarity">
    <text evidence="3">Belongs to the class-III pyridoxal-phosphate-dependent aminotransferase family.</text>
</comment>